<dbReference type="SUPFAM" id="SSF56214">
    <property type="entry name" value="4'-phosphopantetheinyl transferase"/>
    <property type="match status" value="1"/>
</dbReference>
<evidence type="ECO:0000256" key="8">
    <source>
        <dbReference type="ARBA" id="ARBA00029894"/>
    </source>
</evidence>
<reference evidence="16" key="1">
    <citation type="submission" date="2021-07" db="EMBL/GenBank/DDBJ databases">
        <authorList>
            <person name="Luelf R.H."/>
        </authorList>
    </citation>
    <scope>NUCLEOTIDE SEQUENCE</scope>
    <source>
        <strain evidence="16">TMW 2.2304</strain>
    </source>
</reference>
<evidence type="ECO:0000256" key="11">
    <source>
        <dbReference type="ARBA" id="ARBA00049191"/>
    </source>
</evidence>
<dbReference type="GO" id="GO:0008897">
    <property type="term" value="F:holo-[acyl-carrier-protein] synthase activity"/>
    <property type="evidence" value="ECO:0007669"/>
    <property type="project" value="InterPro"/>
</dbReference>
<evidence type="ECO:0000256" key="1">
    <source>
        <dbReference type="ARBA" id="ARBA00003937"/>
    </source>
</evidence>
<feature type="binding site" evidence="12">
    <location>
        <begin position="106"/>
        <end position="107"/>
    </location>
    <ligand>
        <name>CoA</name>
        <dbReference type="ChEBI" id="CHEBI:57287"/>
    </ligand>
</feature>
<evidence type="ECO:0000256" key="6">
    <source>
        <dbReference type="ARBA" id="ARBA00022679"/>
    </source>
</evidence>
<dbReference type="RefSeq" id="WP_247619663.1">
    <property type="nucleotide sequence ID" value="NZ_JAHXCZ010000001.1"/>
</dbReference>
<comment type="cofactor">
    <cofactor evidence="13">
        <name>Mg(2+)</name>
        <dbReference type="ChEBI" id="CHEBI:18420"/>
    </cofactor>
</comment>
<dbReference type="Gene3D" id="3.90.470.20">
    <property type="entry name" value="4'-phosphopantetheinyl transferase domain"/>
    <property type="match status" value="1"/>
</dbReference>
<dbReference type="InterPro" id="IPR041354">
    <property type="entry name" value="4PPT_N"/>
</dbReference>
<evidence type="ECO:0000313" key="16">
    <source>
        <dbReference type="EMBL" id="MCT8504305.1"/>
    </source>
</evidence>
<dbReference type="GO" id="GO:0005886">
    <property type="term" value="C:plasma membrane"/>
    <property type="evidence" value="ECO:0007669"/>
    <property type="project" value="TreeGrafter"/>
</dbReference>
<feature type="binding site" evidence="13">
    <location>
        <position position="129"/>
    </location>
    <ligand>
        <name>Mg(2+)</name>
        <dbReference type="ChEBI" id="CHEBI:18420"/>
    </ligand>
</feature>
<comment type="catalytic activity">
    <reaction evidence="11">
        <text>apo-[peptidyl-carrier protein] + CoA = holo-[peptidyl-carrier protein] + adenosine 3',5'-bisphosphate + H(+)</text>
        <dbReference type="Rhea" id="RHEA:46228"/>
        <dbReference type="Rhea" id="RHEA-COMP:11479"/>
        <dbReference type="Rhea" id="RHEA-COMP:11480"/>
        <dbReference type="ChEBI" id="CHEBI:15378"/>
        <dbReference type="ChEBI" id="CHEBI:29999"/>
        <dbReference type="ChEBI" id="CHEBI:57287"/>
        <dbReference type="ChEBI" id="CHEBI:58343"/>
        <dbReference type="ChEBI" id="CHEBI:64479"/>
    </reaction>
</comment>
<name>A0A9X2X0A8_9GAMM</name>
<comment type="similarity">
    <text evidence="3">Belongs to the P-Pant transferase superfamily. EntD family.</text>
</comment>
<keyword evidence="13" id="KW-0479">Metal-binding</keyword>
<keyword evidence="7" id="KW-0259">Enterobactin biosynthesis</keyword>
<dbReference type="Proteomes" id="UP001145353">
    <property type="component" value="Unassembled WGS sequence"/>
</dbReference>
<dbReference type="Pfam" id="PF01648">
    <property type="entry name" value="ACPS"/>
    <property type="match status" value="1"/>
</dbReference>
<comment type="function">
    <text evidence="1">Involved in the biosynthesis of the siderophore enterobactin (enterochelin), which is a macrocyclic trimeric lactone of N-(2,3-dihydroxybenzoyl)-serine. The serine trilactone serves as a scaffolding for the three catechol functionalities that provide hexadentate coordination for the tightly ligated iron(2+) atoms. Plays an essential role in the assembly of the enterobactin by catalyzing the transfer of the 4'-phosphopantetheine (Ppant) moiety from coenzyme A to the apo-domains of both EntB (ArCP domain) and EntF (PCP domain) to yield their holo-forms which make them competent for the activation of 2,3-dihydroxybenzoate (DHB) and L-serine, respectively.</text>
</comment>
<dbReference type="EMBL" id="JAHXDE010000001">
    <property type="protein sequence ID" value="MCT8504305.1"/>
    <property type="molecule type" value="Genomic_DNA"/>
</dbReference>
<dbReference type="GO" id="GO:0000287">
    <property type="term" value="F:magnesium ion binding"/>
    <property type="evidence" value="ECO:0007669"/>
    <property type="project" value="InterPro"/>
</dbReference>
<feature type="binding site" evidence="12">
    <location>
        <position position="62"/>
    </location>
    <ligand>
        <name>CoA</name>
        <dbReference type="ChEBI" id="CHEBI:57287"/>
    </ligand>
</feature>
<evidence type="ECO:0000259" key="14">
    <source>
        <dbReference type="Pfam" id="PF01648"/>
    </source>
</evidence>
<evidence type="ECO:0000256" key="9">
    <source>
        <dbReference type="ARBA" id="ARBA00031996"/>
    </source>
</evidence>
<feature type="domain" description="4'-phosphopantetheinyl transferase N-terminal" evidence="15">
    <location>
        <begin position="57"/>
        <end position="117"/>
    </location>
</feature>
<feature type="binding site" evidence="12">
    <location>
        <position position="178"/>
    </location>
    <ligand>
        <name>CoA</name>
        <dbReference type="ChEBI" id="CHEBI:57287"/>
    </ligand>
</feature>
<keyword evidence="6 16" id="KW-0808">Transferase</keyword>
<comment type="caution">
    <text evidence="16">The sequence shown here is derived from an EMBL/GenBank/DDBJ whole genome shotgun (WGS) entry which is preliminary data.</text>
</comment>
<comment type="catalytic activity">
    <reaction evidence="10">
        <text>apo-[aryl-carrier protein] + CoA = holo-[aryl-carrier protein] + adenosine 3',5'-bisphosphate + H(+)</text>
        <dbReference type="Rhea" id="RHEA:48404"/>
        <dbReference type="Rhea" id="RHEA-COMP:15903"/>
        <dbReference type="Rhea" id="RHEA-COMP:17557"/>
        <dbReference type="ChEBI" id="CHEBI:15378"/>
        <dbReference type="ChEBI" id="CHEBI:29999"/>
        <dbReference type="ChEBI" id="CHEBI:57287"/>
        <dbReference type="ChEBI" id="CHEBI:58343"/>
        <dbReference type="ChEBI" id="CHEBI:64479"/>
    </reaction>
</comment>
<gene>
    <name evidence="16" type="ORF">KZO87_02820</name>
</gene>
<feature type="binding site" evidence="12">
    <location>
        <position position="174"/>
    </location>
    <ligand>
        <name>CoA</name>
        <dbReference type="ChEBI" id="CHEBI:57287"/>
    </ligand>
</feature>
<comment type="subunit">
    <text evidence="4">EntB, EntD, EntE, and EntF form a multienzyme complex called enterobactin synthase.</text>
</comment>
<evidence type="ECO:0000256" key="5">
    <source>
        <dbReference type="ARBA" id="ARBA00019087"/>
    </source>
</evidence>
<feature type="binding site" evidence="13">
    <location>
        <position position="128"/>
    </location>
    <ligand>
        <name>Mg(2+)</name>
        <dbReference type="ChEBI" id="CHEBI:18420"/>
    </ligand>
</feature>
<comment type="pathway">
    <text evidence="2">Siderophore biosynthesis; enterobactin biosynthesis.</text>
</comment>
<feature type="binding site" evidence="12">
    <location>
        <position position="128"/>
    </location>
    <ligand>
        <name>CoA</name>
        <dbReference type="ChEBI" id="CHEBI:57287"/>
    </ligand>
</feature>
<evidence type="ECO:0000259" key="15">
    <source>
        <dbReference type="Pfam" id="PF17837"/>
    </source>
</evidence>
<dbReference type="GO" id="GO:0009239">
    <property type="term" value="P:enterobactin biosynthetic process"/>
    <property type="evidence" value="ECO:0007669"/>
    <property type="project" value="UniProtKB-KW"/>
</dbReference>
<evidence type="ECO:0000256" key="7">
    <source>
        <dbReference type="ARBA" id="ARBA00023191"/>
    </source>
</evidence>
<dbReference type="InterPro" id="IPR008278">
    <property type="entry name" value="4-PPantetheinyl_Trfase_dom"/>
</dbReference>
<dbReference type="PANTHER" id="PTHR38096:SF1">
    <property type="entry name" value="ENTEROBACTIN SYNTHASE COMPONENT D"/>
    <property type="match status" value="1"/>
</dbReference>
<feature type="domain" description="4'-phosphopantetheinyl transferase" evidence="14">
    <location>
        <begin position="124"/>
        <end position="208"/>
    </location>
</feature>
<dbReference type="PRINTS" id="PR01399">
    <property type="entry name" value="ENTSNTHTASED"/>
</dbReference>
<dbReference type="GO" id="GO:0009366">
    <property type="term" value="C:enterobactin synthetase complex"/>
    <property type="evidence" value="ECO:0007669"/>
    <property type="project" value="InterPro"/>
</dbReference>
<evidence type="ECO:0000256" key="3">
    <source>
        <dbReference type="ARBA" id="ARBA00008342"/>
    </source>
</evidence>
<keyword evidence="13" id="KW-0460">Magnesium</keyword>
<keyword evidence="17" id="KW-1185">Reference proteome</keyword>
<feature type="binding site" evidence="13">
    <location>
        <position position="130"/>
    </location>
    <ligand>
        <name>Mg(2+)</name>
        <dbReference type="ChEBI" id="CHEBI:18420"/>
    </ligand>
</feature>
<dbReference type="Pfam" id="PF17837">
    <property type="entry name" value="4PPT_N"/>
    <property type="match status" value="1"/>
</dbReference>
<evidence type="ECO:0000256" key="4">
    <source>
        <dbReference type="ARBA" id="ARBA00011503"/>
    </source>
</evidence>
<reference evidence="16" key="2">
    <citation type="journal article" date="2022" name="Syst. Appl. Microbiol.">
        <title>Chromohalobacter moromii sp. nov., a moderately halophilic bacterium isolated from lupine-based moromi fermentation.</title>
        <authorList>
            <person name="Lulf R.H."/>
            <person name="Hilgarth M."/>
            <person name="Ehrmann M.A."/>
        </authorList>
    </citation>
    <scope>NUCLEOTIDE SEQUENCE</scope>
    <source>
        <strain evidence="16">TMW 2.2304</strain>
    </source>
</reference>
<dbReference type="PANTHER" id="PTHR38096">
    <property type="entry name" value="ENTEROBACTIN SYNTHASE COMPONENT D"/>
    <property type="match status" value="1"/>
</dbReference>
<accession>A0A9X2X0A8</accession>
<sequence>MQEALDLPPGCQDWRQTWPWPHALPHVVWRGVTFTADAMCEAAFAEHGIALPTGLGSAVAKRRAEFLAGRLCARDALRAVTGHAEVPGVAETRAPCWPAGTVGSITHSADFAAALAAPARHWQGLGLDAETPMPAARATRLAPQILTPRECDWRDRLPAEAQALFTTLAFSCKESLFKALFPLVQRRFYFQDAELADWQPEEGRVTLRLLTTLAPDWPADTPCHGQYVADPRRLLSVIALPQAHEPPRILERT</sequence>
<protein>
    <recommendedName>
        <fullName evidence="5">Enterobactin synthase component D</fullName>
    </recommendedName>
    <alternativeName>
        <fullName evidence="8">4'-phosphopantetheinyl transferase EntD</fullName>
    </alternativeName>
    <alternativeName>
        <fullName evidence="9">Enterochelin synthase D</fullName>
    </alternativeName>
</protein>
<evidence type="ECO:0000256" key="13">
    <source>
        <dbReference type="PIRSR" id="PIRSR603542-2"/>
    </source>
</evidence>
<feature type="binding site" evidence="12">
    <location>
        <position position="70"/>
    </location>
    <ligand>
        <name>CoA</name>
        <dbReference type="ChEBI" id="CHEBI:57287"/>
    </ligand>
</feature>
<evidence type="ECO:0000313" key="17">
    <source>
        <dbReference type="Proteomes" id="UP001145353"/>
    </source>
</evidence>
<evidence type="ECO:0000256" key="2">
    <source>
        <dbReference type="ARBA" id="ARBA00004993"/>
    </source>
</evidence>
<dbReference type="InterPro" id="IPR037143">
    <property type="entry name" value="4-PPantetheinyl_Trfase_dom_sf"/>
</dbReference>
<dbReference type="InterPro" id="IPR003542">
    <property type="entry name" value="Enbac_synth_compD-like"/>
</dbReference>
<dbReference type="AlphaFoldDB" id="A0A9X2X0A8"/>
<organism evidence="16 17">
    <name type="scientific">Chromohalobacter moromii</name>
    <dbReference type="NCBI Taxonomy" id="2860329"/>
    <lineage>
        <taxon>Bacteria</taxon>
        <taxon>Pseudomonadati</taxon>
        <taxon>Pseudomonadota</taxon>
        <taxon>Gammaproteobacteria</taxon>
        <taxon>Oceanospirillales</taxon>
        <taxon>Halomonadaceae</taxon>
        <taxon>Chromohalobacter</taxon>
    </lineage>
</organism>
<evidence type="ECO:0000256" key="12">
    <source>
        <dbReference type="PIRSR" id="PIRSR603542-1"/>
    </source>
</evidence>
<proteinExistence type="inferred from homology"/>
<evidence type="ECO:0000256" key="10">
    <source>
        <dbReference type="ARBA" id="ARBA00049176"/>
    </source>
</evidence>